<protein>
    <submittedName>
        <fullName evidence="7">DNA ligase (ATP)</fullName>
    </submittedName>
</protein>
<organism evidence="7 8">
    <name type="scientific">Metarhizium guizhouense (strain ARSEF 977)</name>
    <dbReference type="NCBI Taxonomy" id="1276136"/>
    <lineage>
        <taxon>Eukaryota</taxon>
        <taxon>Fungi</taxon>
        <taxon>Dikarya</taxon>
        <taxon>Ascomycota</taxon>
        <taxon>Pezizomycotina</taxon>
        <taxon>Sordariomycetes</taxon>
        <taxon>Hypocreomycetidae</taxon>
        <taxon>Hypocreales</taxon>
        <taxon>Clavicipitaceae</taxon>
        <taxon>Metarhizium</taxon>
    </lineage>
</organism>
<keyword evidence="8" id="KW-1185">Reference proteome</keyword>
<dbReference type="InterPro" id="IPR029710">
    <property type="entry name" value="LIG4"/>
</dbReference>
<sequence length="646" mass="73939">MTQEANERSLVAWFNKHGSIIPRRGPEAVAFLSCLFPERRPDRVFGLSKRRLEYIIQEAQCLGVSRLKELQRWRTSNGPDLATCAERLMAVTDCEHKGILRVSLKELDDILDRVAALSPFSSVDMRQGVDQNRGGSSGACDVLLIAFRRLQSCEAKWLIRMLLKNLSPVCVPEELAMTRFHPLLYHLLRFQNSIHMAVKRLEETNIPHILPVAAEYSHGDLSKVFKPQVGVMIGRPDYEKARSIKHCCLLAGSRRMSIERKYDGEYCQVHIDLNSPQSCLKIFSKSGRDSTHDRVRLHRAIQDSLLLGTADCRIKKQCILEGELLVWNDDCGRIEPFHKIRKHVRRSGHLLGTGQDSPIKPNEHLMIIFYDLLLLDDRVCALEASNERRQQLQSLVRQIPGHAAIGYRKVIAFSSIDAAKHVTEVFAKAITQRWEGLVLKGCDDSYISYNWTTSAIKLKKDYIPGLGDSADFVIVGGNYSAEDMQEIGIGKLWWTSFHIGCVDNKDEVRRFNVKPRFRIIDIIDRHGIPKDCMVHLNRHGYFTETAFAVSSPYFDVVLDPSRNLRPKTLFMQPFVVELVGAGFDKPSNAGYYTLRFPRLLKIHGDRSFKETTGFDELQDMARQCLEMPSNLEREEKMWIKRLQGYR</sequence>
<dbReference type="SUPFAM" id="SSF50249">
    <property type="entry name" value="Nucleic acid-binding proteins"/>
    <property type="match status" value="1"/>
</dbReference>
<evidence type="ECO:0000256" key="4">
    <source>
        <dbReference type="ARBA" id="ARBA00022840"/>
    </source>
</evidence>
<dbReference type="Proteomes" id="UP000031192">
    <property type="component" value="Unassembled WGS sequence"/>
</dbReference>
<dbReference type="InterPro" id="IPR012308">
    <property type="entry name" value="DNA_ligase_ATP-dep_N"/>
</dbReference>
<accession>A0A0B4HQP0</accession>
<dbReference type="GO" id="GO:0003677">
    <property type="term" value="F:DNA binding"/>
    <property type="evidence" value="ECO:0007669"/>
    <property type="project" value="InterPro"/>
</dbReference>
<evidence type="ECO:0000313" key="8">
    <source>
        <dbReference type="Proteomes" id="UP000031192"/>
    </source>
</evidence>
<evidence type="ECO:0000313" key="7">
    <source>
        <dbReference type="EMBL" id="KID81779.1"/>
    </source>
</evidence>
<dbReference type="Pfam" id="PF01068">
    <property type="entry name" value="DNA_ligase_A_M"/>
    <property type="match status" value="1"/>
</dbReference>
<dbReference type="GO" id="GO:0006310">
    <property type="term" value="P:DNA recombination"/>
    <property type="evidence" value="ECO:0007669"/>
    <property type="project" value="InterPro"/>
</dbReference>
<gene>
    <name evidence="7" type="ORF">MGU_10880</name>
</gene>
<keyword evidence="5" id="KW-0539">Nucleus</keyword>
<keyword evidence="2 7" id="KW-0436">Ligase</keyword>
<dbReference type="AlphaFoldDB" id="A0A0B4HQP0"/>
<dbReference type="SUPFAM" id="SSF56091">
    <property type="entry name" value="DNA ligase/mRNA capping enzyme, catalytic domain"/>
    <property type="match status" value="1"/>
</dbReference>
<dbReference type="GO" id="GO:0032807">
    <property type="term" value="C:DNA ligase IV complex"/>
    <property type="evidence" value="ECO:0007669"/>
    <property type="project" value="TreeGrafter"/>
</dbReference>
<evidence type="ECO:0000259" key="6">
    <source>
        <dbReference type="PROSITE" id="PS50160"/>
    </source>
</evidence>
<reference evidence="7 8" key="1">
    <citation type="journal article" date="2014" name="Proc. Natl. Acad. Sci. U.S.A.">
        <title>Trajectory and genomic determinants of fungal-pathogen speciation and host adaptation.</title>
        <authorList>
            <person name="Hu X."/>
            <person name="Xiao G."/>
            <person name="Zheng P."/>
            <person name="Shang Y."/>
            <person name="Su Y."/>
            <person name="Zhang X."/>
            <person name="Liu X."/>
            <person name="Zhan S."/>
            <person name="St Leger R.J."/>
            <person name="Wang C."/>
        </authorList>
    </citation>
    <scope>NUCLEOTIDE SEQUENCE [LARGE SCALE GENOMIC DNA]</scope>
    <source>
        <strain evidence="7 8">ARSEF 977</strain>
    </source>
</reference>
<evidence type="ECO:0000256" key="5">
    <source>
        <dbReference type="ARBA" id="ARBA00023242"/>
    </source>
</evidence>
<evidence type="ECO:0000256" key="1">
    <source>
        <dbReference type="ARBA" id="ARBA00007572"/>
    </source>
</evidence>
<evidence type="ECO:0000256" key="2">
    <source>
        <dbReference type="ARBA" id="ARBA00022598"/>
    </source>
</evidence>
<dbReference type="CDD" id="cd08039">
    <property type="entry name" value="Adenylation_DNA_ligase_Fungal"/>
    <property type="match status" value="1"/>
</dbReference>
<name>A0A0B4HQP0_METGA</name>
<dbReference type="PANTHER" id="PTHR45997">
    <property type="entry name" value="DNA LIGASE 4"/>
    <property type="match status" value="1"/>
</dbReference>
<dbReference type="PANTHER" id="PTHR45997:SF2">
    <property type="entry name" value="ATP DEPENDENT DNA LIGASE DOMAIN PROTEIN (AFU_ORTHOLOGUE AFUA_5G02430)"/>
    <property type="match status" value="1"/>
</dbReference>
<dbReference type="GO" id="GO:0003910">
    <property type="term" value="F:DNA ligase (ATP) activity"/>
    <property type="evidence" value="ECO:0007669"/>
    <property type="project" value="InterPro"/>
</dbReference>
<dbReference type="Gene3D" id="3.30.470.30">
    <property type="entry name" value="DNA ligase/mRNA capping enzyme"/>
    <property type="match status" value="1"/>
</dbReference>
<comment type="caution">
    <text evidence="7">The sequence shown here is derived from an EMBL/GenBank/DDBJ whole genome shotgun (WGS) entry which is preliminary data.</text>
</comment>
<feature type="domain" description="ATP-dependent DNA ligase family profile" evidence="6">
    <location>
        <begin position="367"/>
        <end position="503"/>
    </location>
</feature>
<dbReference type="PROSITE" id="PS50160">
    <property type="entry name" value="DNA_LIGASE_A3"/>
    <property type="match status" value="1"/>
</dbReference>
<evidence type="ECO:0000256" key="3">
    <source>
        <dbReference type="ARBA" id="ARBA00022741"/>
    </source>
</evidence>
<comment type="similarity">
    <text evidence="1">Belongs to the ATP-dependent DNA ligase family.</text>
</comment>
<dbReference type="InterPro" id="IPR012310">
    <property type="entry name" value="DNA_ligase_ATP-dep_cent"/>
</dbReference>
<dbReference type="Gene3D" id="1.10.3260.10">
    <property type="entry name" value="DNA ligase, ATP-dependent, N-terminal domain"/>
    <property type="match status" value="1"/>
</dbReference>
<keyword evidence="3" id="KW-0547">Nucleotide-binding</keyword>
<keyword evidence="4" id="KW-0067">ATP-binding</keyword>
<dbReference type="InterPro" id="IPR036599">
    <property type="entry name" value="DNA_ligase_N_sf"/>
</dbReference>
<dbReference type="HOGENOM" id="CLU_004299_3_0_1"/>
<dbReference type="GO" id="GO:0006297">
    <property type="term" value="P:nucleotide-excision repair, DNA gap filling"/>
    <property type="evidence" value="ECO:0007669"/>
    <property type="project" value="TreeGrafter"/>
</dbReference>
<dbReference type="GO" id="GO:0005524">
    <property type="term" value="F:ATP binding"/>
    <property type="evidence" value="ECO:0007669"/>
    <property type="project" value="UniProtKB-KW"/>
</dbReference>
<dbReference type="Pfam" id="PF04675">
    <property type="entry name" value="DNA_ligase_A_N"/>
    <property type="match status" value="1"/>
</dbReference>
<dbReference type="Gene3D" id="2.40.50.140">
    <property type="entry name" value="Nucleic acid-binding proteins"/>
    <property type="match status" value="1"/>
</dbReference>
<proteinExistence type="inferred from homology"/>
<dbReference type="EMBL" id="AZNH01000121">
    <property type="protein sequence ID" value="KID81779.1"/>
    <property type="molecule type" value="Genomic_DNA"/>
</dbReference>
<dbReference type="GO" id="GO:0006303">
    <property type="term" value="P:double-strand break repair via nonhomologous end joining"/>
    <property type="evidence" value="ECO:0007669"/>
    <property type="project" value="TreeGrafter"/>
</dbReference>
<dbReference type="InterPro" id="IPR012340">
    <property type="entry name" value="NA-bd_OB-fold"/>
</dbReference>